<dbReference type="Proteomes" id="UP000316628">
    <property type="component" value="Unassembled WGS sequence"/>
</dbReference>
<dbReference type="PANTHER" id="PTHR36166">
    <property type="entry name" value="CHROMOSOME 9, WHOLE GENOME SHOTGUN SEQUENCE"/>
    <property type="match status" value="1"/>
</dbReference>
<proteinExistence type="predicted"/>
<dbReference type="AlphaFoldDB" id="A0A543JFD2"/>
<dbReference type="Gene3D" id="3.30.530.20">
    <property type="match status" value="1"/>
</dbReference>
<dbReference type="EMBL" id="VFPP01000001">
    <property type="protein sequence ID" value="TQM81496.1"/>
    <property type="molecule type" value="Genomic_DNA"/>
</dbReference>
<dbReference type="CDD" id="cd07822">
    <property type="entry name" value="SRPBCC_4"/>
    <property type="match status" value="1"/>
</dbReference>
<comment type="caution">
    <text evidence="1">The sequence shown here is derived from an EMBL/GenBank/DDBJ whole genome shotgun (WGS) entry which is preliminary data.</text>
</comment>
<dbReference type="PANTHER" id="PTHR36166:SF1">
    <property type="entry name" value="SRPBCC DOMAIN-CONTAINING PROTEIN"/>
    <property type="match status" value="1"/>
</dbReference>
<gene>
    <name evidence="1" type="ORF">FHX81_3862</name>
</gene>
<name>A0A543JFD2_9PSEU</name>
<dbReference type="InterPro" id="IPR023393">
    <property type="entry name" value="START-like_dom_sf"/>
</dbReference>
<dbReference type="RefSeq" id="WP_141979449.1">
    <property type="nucleotide sequence ID" value="NZ_VFPP01000001.1"/>
</dbReference>
<dbReference type="SUPFAM" id="SSF55961">
    <property type="entry name" value="Bet v1-like"/>
    <property type="match status" value="1"/>
</dbReference>
<organism evidence="1 2">
    <name type="scientific">Saccharothrix saharensis</name>
    <dbReference type="NCBI Taxonomy" id="571190"/>
    <lineage>
        <taxon>Bacteria</taxon>
        <taxon>Bacillati</taxon>
        <taxon>Actinomycetota</taxon>
        <taxon>Actinomycetes</taxon>
        <taxon>Pseudonocardiales</taxon>
        <taxon>Pseudonocardiaceae</taxon>
        <taxon>Saccharothrix</taxon>
    </lineage>
</organism>
<evidence type="ECO:0000313" key="1">
    <source>
        <dbReference type="EMBL" id="TQM81496.1"/>
    </source>
</evidence>
<accession>A0A543JFD2</accession>
<dbReference type="OrthoDB" id="191189at2"/>
<reference evidence="1 2" key="1">
    <citation type="submission" date="2019-06" db="EMBL/GenBank/DDBJ databases">
        <title>Sequencing the genomes of 1000 actinobacteria strains.</title>
        <authorList>
            <person name="Klenk H.-P."/>
        </authorList>
    </citation>
    <scope>NUCLEOTIDE SEQUENCE [LARGE SCALE GENOMIC DNA]</scope>
    <source>
        <strain evidence="1 2">DSM 45456</strain>
    </source>
</reference>
<keyword evidence="2" id="KW-1185">Reference proteome</keyword>
<sequence>MQGNELRTTISIDAPIGRVWAVLTDFPRYREWNSLIEYVSGVAVAGAEVRTRAAWGSPAEREFEGRITAVEPPRLLASEGGDPELFFGRHRWELAEEAPGVTRLVNRETWTGPLAASVYASSRELLTGEFDAFNRALKAEAERLARTA</sequence>
<dbReference type="Pfam" id="PF10604">
    <property type="entry name" value="Polyketide_cyc2"/>
    <property type="match status" value="1"/>
</dbReference>
<evidence type="ECO:0000313" key="2">
    <source>
        <dbReference type="Proteomes" id="UP000316628"/>
    </source>
</evidence>
<protein>
    <submittedName>
        <fullName evidence="1">Uncharacterized protein YndB with AHSA1/START domain</fullName>
    </submittedName>
</protein>
<dbReference type="InterPro" id="IPR019587">
    <property type="entry name" value="Polyketide_cyclase/dehydratase"/>
</dbReference>